<dbReference type="GO" id="GO:0043386">
    <property type="term" value="P:mycotoxin biosynthetic process"/>
    <property type="evidence" value="ECO:0007669"/>
    <property type="project" value="UniProtKB-ARBA"/>
</dbReference>
<feature type="binding site" description="axial binding residue" evidence="8">
    <location>
        <position position="465"/>
    </location>
    <ligand>
        <name>heme</name>
        <dbReference type="ChEBI" id="CHEBI:30413"/>
    </ligand>
    <ligandPart>
        <name>Fe</name>
        <dbReference type="ChEBI" id="CHEBI:18248"/>
    </ligandPart>
</feature>
<evidence type="ECO:0000256" key="1">
    <source>
        <dbReference type="ARBA" id="ARBA00001971"/>
    </source>
</evidence>
<evidence type="ECO:0000313" key="12">
    <source>
        <dbReference type="Proteomes" id="UP000190744"/>
    </source>
</evidence>
<evidence type="ECO:0000256" key="4">
    <source>
        <dbReference type="ARBA" id="ARBA00022723"/>
    </source>
</evidence>
<evidence type="ECO:0000256" key="3">
    <source>
        <dbReference type="ARBA" id="ARBA00022617"/>
    </source>
</evidence>
<evidence type="ECO:0000256" key="9">
    <source>
        <dbReference type="RuleBase" id="RU000461"/>
    </source>
</evidence>
<dbReference type="InterPro" id="IPR036396">
    <property type="entry name" value="Cyt_P450_sf"/>
</dbReference>
<dbReference type="GO" id="GO:0016705">
    <property type="term" value="F:oxidoreductase activity, acting on paired donors, with incorporation or reduction of molecular oxygen"/>
    <property type="evidence" value="ECO:0007669"/>
    <property type="project" value="InterPro"/>
</dbReference>
<dbReference type="PRINTS" id="PR00385">
    <property type="entry name" value="P450"/>
</dbReference>
<dbReference type="Pfam" id="PF00067">
    <property type="entry name" value="p450"/>
    <property type="match status" value="1"/>
</dbReference>
<keyword evidence="4 8" id="KW-0479">Metal-binding</keyword>
<keyword evidence="10" id="KW-0732">Signal</keyword>
<comment type="caution">
    <text evidence="11">The sequence shown here is derived from an EMBL/GenBank/DDBJ whole genome shotgun (WGS) entry which is preliminary data.</text>
</comment>
<evidence type="ECO:0000256" key="6">
    <source>
        <dbReference type="ARBA" id="ARBA00023004"/>
    </source>
</evidence>
<keyword evidence="7 9" id="KW-0503">Monooxygenase</keyword>
<organism evidence="11 12">
    <name type="scientific">Penicillium brasilianum</name>
    <dbReference type="NCBI Taxonomy" id="104259"/>
    <lineage>
        <taxon>Eukaryota</taxon>
        <taxon>Fungi</taxon>
        <taxon>Dikarya</taxon>
        <taxon>Ascomycota</taxon>
        <taxon>Pezizomycotina</taxon>
        <taxon>Eurotiomycetes</taxon>
        <taxon>Eurotiomycetidae</taxon>
        <taxon>Eurotiales</taxon>
        <taxon>Aspergillaceae</taxon>
        <taxon>Penicillium</taxon>
    </lineage>
</organism>
<name>A0A1S9S082_PENBI</name>
<dbReference type="CDD" id="cd11060">
    <property type="entry name" value="CYP57A1-like"/>
    <property type="match status" value="1"/>
</dbReference>
<comment type="similarity">
    <text evidence="2 9">Belongs to the cytochrome P450 family.</text>
</comment>
<dbReference type="Gene3D" id="1.10.630.10">
    <property type="entry name" value="Cytochrome P450"/>
    <property type="match status" value="1"/>
</dbReference>
<dbReference type="PRINTS" id="PR00463">
    <property type="entry name" value="EP450I"/>
</dbReference>
<dbReference type="FunFam" id="1.10.630.10:FF:000050">
    <property type="entry name" value="Cytochrome P450 monooxygenase"/>
    <property type="match status" value="1"/>
</dbReference>
<protein>
    <submittedName>
        <fullName evidence="11">Cytochrome P450 monooxygenase</fullName>
    </submittedName>
</protein>
<dbReference type="GO" id="GO:0020037">
    <property type="term" value="F:heme binding"/>
    <property type="evidence" value="ECO:0007669"/>
    <property type="project" value="InterPro"/>
</dbReference>
<dbReference type="GO" id="GO:0004497">
    <property type="term" value="F:monooxygenase activity"/>
    <property type="evidence" value="ECO:0007669"/>
    <property type="project" value="UniProtKB-KW"/>
</dbReference>
<dbReference type="InterPro" id="IPR001128">
    <property type="entry name" value="Cyt_P450"/>
</dbReference>
<dbReference type="PROSITE" id="PS00086">
    <property type="entry name" value="CYTOCHROME_P450"/>
    <property type="match status" value="1"/>
</dbReference>
<dbReference type="GO" id="GO:0005506">
    <property type="term" value="F:iron ion binding"/>
    <property type="evidence" value="ECO:0007669"/>
    <property type="project" value="InterPro"/>
</dbReference>
<keyword evidence="6 8" id="KW-0408">Iron</keyword>
<reference evidence="12" key="1">
    <citation type="submission" date="2015-09" db="EMBL/GenBank/DDBJ databases">
        <authorList>
            <person name="Fill T.P."/>
            <person name="Baretta J.F."/>
            <person name="de Almeida L.G."/>
            <person name="Rocha M."/>
            <person name="de Souza D.H."/>
            <person name="Malavazi I."/>
            <person name="Cerdeira L.T."/>
            <person name="Hong H."/>
            <person name="Samborskyy M."/>
            <person name="de Vasconcelos A.T."/>
            <person name="Leadlay P."/>
            <person name="Rodrigues-Filho E."/>
        </authorList>
    </citation>
    <scope>NUCLEOTIDE SEQUENCE [LARGE SCALE GENOMIC DNA]</scope>
    <source>
        <strain evidence="12">LaBioMMi 136</strain>
    </source>
</reference>
<evidence type="ECO:0000256" key="2">
    <source>
        <dbReference type="ARBA" id="ARBA00010617"/>
    </source>
</evidence>
<accession>A0A1S9S082</accession>
<evidence type="ECO:0000256" key="7">
    <source>
        <dbReference type="ARBA" id="ARBA00023033"/>
    </source>
</evidence>
<dbReference type="Proteomes" id="UP000190744">
    <property type="component" value="Unassembled WGS sequence"/>
</dbReference>
<comment type="cofactor">
    <cofactor evidence="1 8">
        <name>heme</name>
        <dbReference type="ChEBI" id="CHEBI:30413"/>
    </cofactor>
</comment>
<dbReference type="InterPro" id="IPR050121">
    <property type="entry name" value="Cytochrome_P450_monoxygenase"/>
</dbReference>
<dbReference type="AlphaFoldDB" id="A0A1S9S082"/>
<dbReference type="InterPro" id="IPR002401">
    <property type="entry name" value="Cyt_P450_E_grp-I"/>
</dbReference>
<dbReference type="EMBL" id="LJBN01000013">
    <property type="protein sequence ID" value="OOQ91173.1"/>
    <property type="molecule type" value="Genomic_DNA"/>
</dbReference>
<evidence type="ECO:0000256" key="10">
    <source>
        <dbReference type="SAM" id="SignalP"/>
    </source>
</evidence>
<proteinExistence type="inferred from homology"/>
<dbReference type="PANTHER" id="PTHR24305:SF188">
    <property type="entry name" value="P450, PUTATIVE (EUROFUNG)-RELATED"/>
    <property type="match status" value="1"/>
</dbReference>
<keyword evidence="3 8" id="KW-0349">Heme</keyword>
<feature type="signal peptide" evidence="10">
    <location>
        <begin position="1"/>
        <end position="25"/>
    </location>
</feature>
<dbReference type="PANTHER" id="PTHR24305">
    <property type="entry name" value="CYTOCHROME P450"/>
    <property type="match status" value="1"/>
</dbReference>
<keyword evidence="5 9" id="KW-0560">Oxidoreductase</keyword>
<feature type="chain" id="PRO_5010554261" evidence="10">
    <location>
        <begin position="26"/>
        <end position="520"/>
    </location>
</feature>
<dbReference type="InterPro" id="IPR017972">
    <property type="entry name" value="Cyt_P450_CS"/>
</dbReference>
<gene>
    <name evidence="11" type="ORF">PEBR_01259</name>
</gene>
<evidence type="ECO:0000313" key="11">
    <source>
        <dbReference type="EMBL" id="OOQ91173.1"/>
    </source>
</evidence>
<sequence>MHAYLFLLLPVLFLVLQLLLRLSGALFSPLKAIPGPFWTRFTSLWYFSRVRHGQFEHENIKLHQKYGPIVRIAPNQYSISDISAIKTVYGTGSQFAKAAWYDGWKHPQQWTLFSDRDIKRHGISRSIALSSCDISLLTMLAGDTRKRFANLYSMSSLVHYEALVDHCADLFTDRLNEFAENKKTFNLGYWFQCYAFDVIGNITFGERFGFLDRGEDVDGAIEAVHKVMIYSTLVGIYPEWHPRLFGLLSKFKSSGAGGRNYIRQFVEEKIRKREAKKPDPDAPETLQTQDFLEKMMVAHEQNPEKVTKYHLFIMGQSNVTAGSDTTAISLSSIMWYLLQNPDALRKLVAEIDDFTARGNGNITFKESQDMPYFQAVMKEALRMHSATGLPMWRVVPAGGAQIGDQFFPGGTIVGANTWVAHYDERVFPNAKKFRPERWLEAESEPDKLKEMNQMYMPFGLGSRTCIGKHISILEMSKLIPRLLREFEFTPLRSNWTTQNTWFVKPSDFEVRVQRRAKLEA</sequence>
<evidence type="ECO:0000256" key="5">
    <source>
        <dbReference type="ARBA" id="ARBA00023002"/>
    </source>
</evidence>
<dbReference type="SUPFAM" id="SSF48264">
    <property type="entry name" value="Cytochrome P450"/>
    <property type="match status" value="1"/>
</dbReference>
<evidence type="ECO:0000256" key="8">
    <source>
        <dbReference type="PIRSR" id="PIRSR602401-1"/>
    </source>
</evidence>